<protein>
    <recommendedName>
        <fullName evidence="8">Reverse transcriptase domain-containing protein</fullName>
    </recommendedName>
</protein>
<dbReference type="GO" id="GO:0051607">
    <property type="term" value="P:defense response to virus"/>
    <property type="evidence" value="ECO:0007669"/>
    <property type="project" value="UniProtKB-KW"/>
</dbReference>
<dbReference type="PANTHER" id="PTHR34047:SF7">
    <property type="entry name" value="RNA-DIRECTED DNA POLYMERASE"/>
    <property type="match status" value="1"/>
</dbReference>
<comment type="similarity">
    <text evidence="6">Belongs to the bacterial reverse transcriptase family.</text>
</comment>
<sequence length="392" mass="45528">MKDGSNKYILDSLKLPIMESIEDFAYQTSLSEKLLYFLSTEATTDKYETFFIKKKSGSLREINAPIYSLKIIQRWILENILYRMKVSDNCYGFEKTKKGSPTVANVKQHNNNTYIFKMDVKDFFPSVKRERIFYLFKAVGYNNYISNVLSNFCTYNEHLPQGAVTSPRLANLVCYKLDNRIEKYCTKREIVYTRYADDLTFSSNNRNILRNIHGMISKILMDEGFTPNEDKTNFMTPKSHKSITGITVNDRLIKAPKQSKKLVRAMIHHAVVSGNYSNSNKIRGYISYINSIEPGYKDKMLCYINGFKDDSITLFGDAVAAFNSHKIYKDIDDLTEHKATDFVKYTEADEYVDMMYREREEFLIKHEYIEAEDSTLCDADITVISDDSELPF</sequence>
<name>A0A644XVT8_9ZZZZ</name>
<evidence type="ECO:0000256" key="3">
    <source>
        <dbReference type="ARBA" id="ARBA00022723"/>
    </source>
</evidence>
<dbReference type="Pfam" id="PF00078">
    <property type="entry name" value="RVT_1"/>
    <property type="match status" value="1"/>
</dbReference>
<gene>
    <name evidence="9" type="ORF">SDC9_66749</name>
</gene>
<comment type="catalytic activity">
    <reaction evidence="7">
        <text>DNA(n) + a 2'-deoxyribonucleoside 5'-triphosphate = DNA(n+1) + diphosphate</text>
        <dbReference type="Rhea" id="RHEA:22508"/>
        <dbReference type="Rhea" id="RHEA-COMP:17339"/>
        <dbReference type="Rhea" id="RHEA-COMP:17340"/>
        <dbReference type="ChEBI" id="CHEBI:33019"/>
        <dbReference type="ChEBI" id="CHEBI:61560"/>
        <dbReference type="ChEBI" id="CHEBI:173112"/>
        <dbReference type="EC" id="2.7.7.49"/>
    </reaction>
</comment>
<dbReference type="NCBIfam" id="NF038233">
    <property type="entry name" value="retron_St85_RT"/>
    <property type="match status" value="1"/>
</dbReference>
<dbReference type="GO" id="GO:0003723">
    <property type="term" value="F:RNA binding"/>
    <property type="evidence" value="ECO:0007669"/>
    <property type="project" value="InterPro"/>
</dbReference>
<dbReference type="PRINTS" id="PR00866">
    <property type="entry name" value="RNADNAPOLMS"/>
</dbReference>
<evidence type="ECO:0000256" key="1">
    <source>
        <dbReference type="ARBA" id="ARBA00022679"/>
    </source>
</evidence>
<dbReference type="InterPro" id="IPR043128">
    <property type="entry name" value="Rev_trsase/Diguanyl_cyclase"/>
</dbReference>
<organism evidence="9">
    <name type="scientific">bioreactor metagenome</name>
    <dbReference type="NCBI Taxonomy" id="1076179"/>
    <lineage>
        <taxon>unclassified sequences</taxon>
        <taxon>metagenomes</taxon>
        <taxon>ecological metagenomes</taxon>
    </lineage>
</organism>
<evidence type="ECO:0000259" key="8">
    <source>
        <dbReference type="PROSITE" id="PS50878"/>
    </source>
</evidence>
<reference evidence="9" key="1">
    <citation type="submission" date="2019-08" db="EMBL/GenBank/DDBJ databases">
        <authorList>
            <person name="Kucharzyk K."/>
            <person name="Murdoch R.W."/>
            <person name="Higgins S."/>
            <person name="Loffler F."/>
        </authorList>
    </citation>
    <scope>NUCLEOTIDE SEQUENCE</scope>
</reference>
<dbReference type="InterPro" id="IPR000123">
    <property type="entry name" value="Reverse_transcriptase_msDNA"/>
</dbReference>
<dbReference type="InterPro" id="IPR000477">
    <property type="entry name" value="RT_dom"/>
</dbReference>
<evidence type="ECO:0000256" key="2">
    <source>
        <dbReference type="ARBA" id="ARBA00022695"/>
    </source>
</evidence>
<evidence type="ECO:0000313" key="9">
    <source>
        <dbReference type="EMBL" id="MPM20320.1"/>
    </source>
</evidence>
<dbReference type="InterPro" id="IPR051083">
    <property type="entry name" value="GrpII_Intron_Splice-Mob/Def"/>
</dbReference>
<dbReference type="PROSITE" id="PS50878">
    <property type="entry name" value="RT_POL"/>
    <property type="match status" value="1"/>
</dbReference>
<evidence type="ECO:0000256" key="5">
    <source>
        <dbReference type="ARBA" id="ARBA00023118"/>
    </source>
</evidence>
<proteinExistence type="inferred from homology"/>
<evidence type="ECO:0000256" key="6">
    <source>
        <dbReference type="ARBA" id="ARBA00034120"/>
    </source>
</evidence>
<dbReference type="SUPFAM" id="SSF56672">
    <property type="entry name" value="DNA/RNA polymerases"/>
    <property type="match status" value="1"/>
</dbReference>
<feature type="domain" description="Reverse transcriptase" evidence="8">
    <location>
        <begin position="33"/>
        <end position="248"/>
    </location>
</feature>
<dbReference type="GO" id="GO:0003964">
    <property type="term" value="F:RNA-directed DNA polymerase activity"/>
    <property type="evidence" value="ECO:0007669"/>
    <property type="project" value="UniProtKB-EC"/>
</dbReference>
<evidence type="ECO:0000256" key="7">
    <source>
        <dbReference type="ARBA" id="ARBA00048173"/>
    </source>
</evidence>
<keyword evidence="1" id="KW-0808">Transferase</keyword>
<keyword evidence="3" id="KW-0479">Metal-binding</keyword>
<comment type="caution">
    <text evidence="9">The sequence shown here is derived from an EMBL/GenBank/DDBJ whole genome shotgun (WGS) entry which is preliminary data.</text>
</comment>
<dbReference type="GO" id="GO:0046872">
    <property type="term" value="F:metal ion binding"/>
    <property type="evidence" value="ECO:0007669"/>
    <property type="project" value="UniProtKB-KW"/>
</dbReference>
<dbReference type="PANTHER" id="PTHR34047">
    <property type="entry name" value="NUCLEAR INTRON MATURASE 1, MITOCHONDRIAL-RELATED"/>
    <property type="match status" value="1"/>
</dbReference>
<keyword evidence="2" id="KW-0548">Nucleotidyltransferase</keyword>
<accession>A0A644XVT8</accession>
<keyword evidence="4" id="KW-0460">Magnesium</keyword>
<evidence type="ECO:0000256" key="4">
    <source>
        <dbReference type="ARBA" id="ARBA00022842"/>
    </source>
</evidence>
<dbReference type="Gene3D" id="3.30.70.270">
    <property type="match status" value="1"/>
</dbReference>
<dbReference type="AlphaFoldDB" id="A0A644XVT8"/>
<keyword evidence="5" id="KW-0051">Antiviral defense</keyword>
<dbReference type="EMBL" id="VSSQ01003358">
    <property type="protein sequence ID" value="MPM20320.1"/>
    <property type="molecule type" value="Genomic_DNA"/>
</dbReference>
<dbReference type="InterPro" id="IPR043502">
    <property type="entry name" value="DNA/RNA_pol_sf"/>
</dbReference>
<dbReference type="CDD" id="cd03487">
    <property type="entry name" value="RT_Bac_retron_II"/>
    <property type="match status" value="1"/>
</dbReference>